<dbReference type="InterPro" id="IPR032350">
    <property type="entry name" value="Nbr1_FW"/>
</dbReference>
<proteinExistence type="predicted"/>
<dbReference type="Pfam" id="PF16158">
    <property type="entry name" value="N_BRCA1_IG"/>
    <property type="match status" value="1"/>
</dbReference>
<evidence type="ECO:0000313" key="2">
    <source>
        <dbReference type="EMBL" id="VAW86753.1"/>
    </source>
</evidence>
<organism evidence="2">
    <name type="scientific">hydrothermal vent metagenome</name>
    <dbReference type="NCBI Taxonomy" id="652676"/>
    <lineage>
        <taxon>unclassified sequences</taxon>
        <taxon>metagenomes</taxon>
        <taxon>ecological metagenomes</taxon>
    </lineage>
</organism>
<dbReference type="EMBL" id="UOFO01000099">
    <property type="protein sequence ID" value="VAW86753.1"/>
    <property type="molecule type" value="Genomic_DNA"/>
</dbReference>
<dbReference type="Gene3D" id="2.60.40.10">
    <property type="entry name" value="Immunoglobulins"/>
    <property type="match status" value="2"/>
</dbReference>
<evidence type="ECO:0000259" key="1">
    <source>
        <dbReference type="Pfam" id="PF16158"/>
    </source>
</evidence>
<reference evidence="2" key="1">
    <citation type="submission" date="2018-06" db="EMBL/GenBank/DDBJ databases">
        <authorList>
            <person name="Zhirakovskaya E."/>
        </authorList>
    </citation>
    <scope>NUCLEOTIDE SEQUENCE</scope>
</reference>
<feature type="domain" description="Nbr1 FW" evidence="1">
    <location>
        <begin position="42"/>
        <end position="132"/>
    </location>
</feature>
<name>A0A3B0ZF09_9ZZZZ</name>
<protein>
    <recommendedName>
        <fullName evidence="1">Nbr1 FW domain-containing protein</fullName>
    </recommendedName>
</protein>
<sequence>MLDTLRFPQHYSMPLFLLMFFFFSNSSMAQSKFLSQLVPDLVNPGETFKVVIQFKNTSTQTWNSSSSYTLKAISPLSKKVWGKQQISFPQSAHVPPGETASFVFTLTAPQQSGAYDFNWRMHHRSQGGFGESNPSTQIQVGRRAAVFSDDYDSEFIAQSIDQVMMVNENYEVSVIYKNTGNTIWTARNVFLMSRNPPNNLTWLVDRIDFSEKEQTQPGSFKTFKFIIRAPSEADAYDFQWKMSRKNRDSFGEKTDNKSIIVHTQDTL</sequence>
<accession>A0A3B0ZF09</accession>
<gene>
    <name evidence="2" type="ORF">MNBD_GAMMA16-819</name>
</gene>
<dbReference type="InterPro" id="IPR013783">
    <property type="entry name" value="Ig-like_fold"/>
</dbReference>
<dbReference type="AlphaFoldDB" id="A0A3B0ZF09"/>